<evidence type="ECO:0000313" key="5">
    <source>
        <dbReference type="Proteomes" id="UP001183127"/>
    </source>
</evidence>
<proteinExistence type="predicted"/>
<organism evidence="4 5">
    <name type="scientific">Pseudomonas entomophila</name>
    <dbReference type="NCBI Taxonomy" id="312306"/>
    <lineage>
        <taxon>Bacteria</taxon>
        <taxon>Pseudomonadati</taxon>
        <taxon>Pseudomonadota</taxon>
        <taxon>Gammaproteobacteria</taxon>
        <taxon>Pseudomonadales</taxon>
        <taxon>Pseudomonadaceae</taxon>
        <taxon>Pseudomonas</taxon>
    </lineage>
</organism>
<dbReference type="Gene3D" id="3.20.20.370">
    <property type="entry name" value="Glycoside hydrolase/deacetylase"/>
    <property type="match status" value="1"/>
</dbReference>
<dbReference type="PANTHER" id="PTHR43123">
    <property type="entry name" value="POLYSACCHARIDE DEACETYLASE-RELATED"/>
    <property type="match status" value="1"/>
</dbReference>
<dbReference type="RefSeq" id="WP_011534220.1">
    <property type="nucleotide sequence ID" value="NZ_CP132921.1"/>
</dbReference>
<feature type="chain" id="PRO_5047510260" evidence="2">
    <location>
        <begin position="30"/>
        <end position="326"/>
    </location>
</feature>
<name>A0ABY9QJV5_9PSED</name>
<evidence type="ECO:0000313" key="4">
    <source>
        <dbReference type="EMBL" id="WMW03435.1"/>
    </source>
</evidence>
<sequence>MTSRRDFVKGTLVGGIAAAAAGAVLTSGAATSPRNSPAPAGGGGPFWPNGAQLVISISLQFESGSQPAHAESPFPPLDARYPDTIAPSWYRYGPQEGVPRLLDLFDRHGIKVTSHMVGKAVEAYPELAAEVVRRGHEAAAHGLYWAPQYSLTPAEERRHYEQASAIVERVTGQRPVGFNAFWMRHSRDTLNILQDLGFLYHIDDLSRDEPSITPVRGKPFVVVPYTLRNNDIGRIAGSTAMTGAALLQELKDEFDVLYAEGRQRRRLMSLSAHDRIGGTPTVARALDQFIAYAKSHPGVAFLRKDEIARWTLAQGNAPLNPARVFD</sequence>
<dbReference type="Pfam" id="PF01522">
    <property type="entry name" value="Polysacc_deac_1"/>
    <property type="match status" value="1"/>
</dbReference>
<dbReference type="PROSITE" id="PS51318">
    <property type="entry name" value="TAT"/>
    <property type="match status" value="1"/>
</dbReference>
<reference evidence="4 5" key="1">
    <citation type="submission" date="2023-08" db="EMBL/GenBank/DDBJ databases">
        <title>Complete Genome Sequence of Pseudomonas entomophila TVIN A01.</title>
        <authorList>
            <person name="Shelke T."/>
            <person name="Mahar N.S."/>
            <person name="Gupta I."/>
            <person name="Gupta V."/>
        </authorList>
    </citation>
    <scope>NUCLEOTIDE SEQUENCE [LARGE SCALE GENOMIC DNA]</scope>
    <source>
        <strain evidence="4 5">TVIN-A01</strain>
    </source>
</reference>
<evidence type="ECO:0000256" key="2">
    <source>
        <dbReference type="SAM" id="SignalP"/>
    </source>
</evidence>
<keyword evidence="1 2" id="KW-0732">Signal</keyword>
<evidence type="ECO:0000256" key="1">
    <source>
        <dbReference type="ARBA" id="ARBA00022729"/>
    </source>
</evidence>
<protein>
    <submittedName>
        <fullName evidence="4">Polysaccharide deacetylase family protein</fullName>
    </submittedName>
</protein>
<gene>
    <name evidence="4" type="ORF">RAH46_13885</name>
</gene>
<feature type="domain" description="NodB homology" evidence="3">
    <location>
        <begin position="83"/>
        <end position="302"/>
    </location>
</feature>
<dbReference type="InterPro" id="IPR019546">
    <property type="entry name" value="TAT_signal_bac_arc"/>
</dbReference>
<evidence type="ECO:0000259" key="3">
    <source>
        <dbReference type="PROSITE" id="PS51677"/>
    </source>
</evidence>
<dbReference type="NCBIfam" id="TIGR01409">
    <property type="entry name" value="TAT_signal_seq"/>
    <property type="match status" value="1"/>
</dbReference>
<dbReference type="EMBL" id="CP132921">
    <property type="protein sequence ID" value="WMW03435.1"/>
    <property type="molecule type" value="Genomic_DNA"/>
</dbReference>
<keyword evidence="5" id="KW-1185">Reference proteome</keyword>
<dbReference type="PROSITE" id="PS51677">
    <property type="entry name" value="NODB"/>
    <property type="match status" value="1"/>
</dbReference>
<dbReference type="InterPro" id="IPR011330">
    <property type="entry name" value="Glyco_hydro/deAcase_b/a-brl"/>
</dbReference>
<dbReference type="GeneID" id="32806175"/>
<dbReference type="InterPro" id="IPR002509">
    <property type="entry name" value="NODB_dom"/>
</dbReference>
<dbReference type="PANTHER" id="PTHR43123:SF1">
    <property type="entry name" value="POLYSACCHARIDE DEACETYLASE-RELATED"/>
    <property type="match status" value="1"/>
</dbReference>
<feature type="signal peptide" evidence="2">
    <location>
        <begin position="1"/>
        <end position="29"/>
    </location>
</feature>
<dbReference type="SUPFAM" id="SSF88713">
    <property type="entry name" value="Glycoside hydrolase/deacetylase"/>
    <property type="match status" value="1"/>
</dbReference>
<accession>A0ABY9QJV5</accession>
<dbReference type="InterPro" id="IPR006311">
    <property type="entry name" value="TAT_signal"/>
</dbReference>
<dbReference type="Proteomes" id="UP001183127">
    <property type="component" value="Chromosome"/>
</dbReference>